<dbReference type="OrthoDB" id="297643at2759"/>
<reference evidence="2" key="1">
    <citation type="submission" date="2021-07" db="EMBL/GenBank/DDBJ databases">
        <authorList>
            <person name="Branca A.L. A."/>
        </authorList>
    </citation>
    <scope>NUCLEOTIDE SEQUENCE</scope>
</reference>
<comment type="caution">
    <text evidence="2">The sequence shown here is derived from an EMBL/GenBank/DDBJ whole genome shotgun (WGS) entry which is preliminary data.</text>
</comment>
<evidence type="ECO:0000259" key="1">
    <source>
        <dbReference type="Pfam" id="PF04909"/>
    </source>
</evidence>
<proteinExistence type="predicted"/>
<protein>
    <recommendedName>
        <fullName evidence="1">Amidohydrolase-related domain-containing protein</fullName>
    </recommendedName>
</protein>
<dbReference type="AlphaFoldDB" id="A0A9W4J3A4"/>
<name>A0A9W4J3A4_9EURO</name>
<dbReference type="PANTHER" id="PTHR43383:SF2">
    <property type="entry name" value="AMIDOHYDROLASE 2 FAMILY PROTEIN"/>
    <property type="match status" value="1"/>
</dbReference>
<dbReference type="InterPro" id="IPR006680">
    <property type="entry name" value="Amidohydro-rel"/>
</dbReference>
<evidence type="ECO:0000313" key="2">
    <source>
        <dbReference type="EMBL" id="CAG8371601.1"/>
    </source>
</evidence>
<dbReference type="Pfam" id="PF04909">
    <property type="entry name" value="Amidohydro_2"/>
    <property type="match status" value="1"/>
</dbReference>
<feature type="domain" description="Amidohydrolase-related" evidence="1">
    <location>
        <begin position="208"/>
        <end position="362"/>
    </location>
</feature>
<dbReference type="GO" id="GO:0016787">
    <property type="term" value="F:hydrolase activity"/>
    <property type="evidence" value="ECO:0007669"/>
    <property type="project" value="InterPro"/>
</dbReference>
<organism evidence="2 3">
    <name type="scientific">Penicillium salamii</name>
    <dbReference type="NCBI Taxonomy" id="1612424"/>
    <lineage>
        <taxon>Eukaryota</taxon>
        <taxon>Fungi</taxon>
        <taxon>Dikarya</taxon>
        <taxon>Ascomycota</taxon>
        <taxon>Pezizomycotina</taxon>
        <taxon>Eurotiomycetes</taxon>
        <taxon>Eurotiomycetidae</taxon>
        <taxon>Eurotiales</taxon>
        <taxon>Aspergillaceae</taxon>
        <taxon>Penicillium</taxon>
    </lineage>
</organism>
<dbReference type="Proteomes" id="UP001152592">
    <property type="component" value="Unassembled WGS sequence"/>
</dbReference>
<dbReference type="PANTHER" id="PTHR43383">
    <property type="entry name" value="NODULIN 6"/>
    <property type="match status" value="1"/>
</dbReference>
<sequence length="413" mass="46646">MENLDSLRDFIKSHPHIDSHAHTVLNKDDVHYNLEAIASAASGNTVLNSETSLPSLRVFNQLSEFYGSPCASWSDVEQTHEKLARDDYEGLIRRCVKDTDTLLLDDHLDVLEDVDVFKPFDWHDRLTTSPTKRIVQIEGLAEAEILYIAKTERRQGETVWDKFRKRFLDALDRAMGDQNVVAFKTVICSRTGLNVDPHSSDDTTLAGSLIRTLDLGTRSLGFKVEDKPLCDWLVQQTLKAISSRWRKLGSRATALQFDVGLGDKSMSLERANPACLQPLIAQYPMSKIVLLHSAYPFTREAGYLASVYDHVYLCLGGPFPMISREGQEKIIRESLELTPSSRLLWGTDSKFHPEGFWLANLQFRQALEKVLVDYVQHGDFNIPQAKKIAADILFETANTLYYLQLTPNIASNA</sequence>
<evidence type="ECO:0000313" key="3">
    <source>
        <dbReference type="Proteomes" id="UP001152592"/>
    </source>
</evidence>
<gene>
    <name evidence="2" type="ORF">PSALAMII_LOCUS4722</name>
</gene>
<accession>A0A9W4J3A4</accession>
<dbReference type="EMBL" id="CAJVPD010000222">
    <property type="protein sequence ID" value="CAG8371601.1"/>
    <property type="molecule type" value="Genomic_DNA"/>
</dbReference>
<dbReference type="Gene3D" id="3.20.20.140">
    <property type="entry name" value="Metal-dependent hydrolases"/>
    <property type="match status" value="1"/>
</dbReference>
<dbReference type="SUPFAM" id="SSF51556">
    <property type="entry name" value="Metallo-dependent hydrolases"/>
    <property type="match status" value="1"/>
</dbReference>
<dbReference type="InterPro" id="IPR032466">
    <property type="entry name" value="Metal_Hydrolase"/>
</dbReference>